<evidence type="ECO:0000313" key="8">
    <source>
        <dbReference type="Proteomes" id="UP000317881"/>
    </source>
</evidence>
<dbReference type="GO" id="GO:0006508">
    <property type="term" value="P:proteolysis"/>
    <property type="evidence" value="ECO:0007669"/>
    <property type="project" value="UniProtKB-KW"/>
</dbReference>
<evidence type="ECO:0000259" key="6">
    <source>
        <dbReference type="Pfam" id="PF08386"/>
    </source>
</evidence>
<dbReference type="PANTHER" id="PTHR43248:SF29">
    <property type="entry name" value="TRIPEPTIDYL AMINOPEPTIDASE"/>
    <property type="match status" value="1"/>
</dbReference>
<dbReference type="GO" id="GO:0008233">
    <property type="term" value="F:peptidase activity"/>
    <property type="evidence" value="ECO:0007669"/>
    <property type="project" value="UniProtKB-KW"/>
</dbReference>
<dbReference type="InterPro" id="IPR013595">
    <property type="entry name" value="Pept_S33_TAP-like_C"/>
</dbReference>
<keyword evidence="8" id="KW-1185">Reference proteome</keyword>
<dbReference type="Pfam" id="PF00561">
    <property type="entry name" value="Abhydrolase_1"/>
    <property type="match status" value="1"/>
</dbReference>
<accession>A0A4Y3VIX9</accession>
<dbReference type="Proteomes" id="UP000317881">
    <property type="component" value="Unassembled WGS sequence"/>
</dbReference>
<comment type="similarity">
    <text evidence="1">Belongs to the peptidase S33 family.</text>
</comment>
<dbReference type="SUPFAM" id="SSF53474">
    <property type="entry name" value="alpha/beta-Hydrolases"/>
    <property type="match status" value="1"/>
</dbReference>
<evidence type="ECO:0000256" key="3">
    <source>
        <dbReference type="ARBA" id="ARBA00022801"/>
    </source>
</evidence>
<dbReference type="EMBL" id="BJND01000025">
    <property type="protein sequence ID" value="GEC06125.1"/>
    <property type="molecule type" value="Genomic_DNA"/>
</dbReference>
<protein>
    <submittedName>
        <fullName evidence="7">Protease</fullName>
    </submittedName>
</protein>
<gene>
    <name evidence="7" type="ORF">SSP24_37800</name>
</gene>
<proteinExistence type="inferred from homology"/>
<organism evidence="7 8">
    <name type="scientific">Streptomyces spinoverrucosus</name>
    <dbReference type="NCBI Taxonomy" id="284043"/>
    <lineage>
        <taxon>Bacteria</taxon>
        <taxon>Bacillati</taxon>
        <taxon>Actinomycetota</taxon>
        <taxon>Actinomycetes</taxon>
        <taxon>Kitasatosporales</taxon>
        <taxon>Streptomycetaceae</taxon>
        <taxon>Streptomyces</taxon>
    </lineage>
</organism>
<keyword evidence="7" id="KW-0645">Protease</keyword>
<dbReference type="InterPro" id="IPR051601">
    <property type="entry name" value="Serine_prot/Carboxylest_S33"/>
</dbReference>
<evidence type="ECO:0000313" key="7">
    <source>
        <dbReference type="EMBL" id="GEC06125.1"/>
    </source>
</evidence>
<dbReference type="InterPro" id="IPR000073">
    <property type="entry name" value="AB_hydrolase_1"/>
</dbReference>
<sequence>MSGQGTAARGGPLARRRRLQAPLIVSEGAVHRSPVGRALEASMLAKLSPRRRLRRHAVAGAIGLAMLGAGLPATAADEPQPDLTRFYRQKVVWKACEGMATPDDLQCGKVTVPLDYARPGAGTLDLALARYRASGEKRGSLLLNFGGPGGSGVSELAFSDDDFMDLTDGYDVVSFDPRGVGRSSPVSCGNAPYGGAGVSAGTDETLRDPNAVLRQLKAAAEECAKRSGPVLAHIGTVNVSRDMDVIRQALGDDKLNYLGFSYGTRLGAVYATQFPDKVGRVALDGVDTLTESLARQGVTGAAGQQVALDDFLDWCVKDVACPFGQDARTAREEVVRLIRSMDEDPVPTAFSGEFTGQDLVGALSQALYSTDTWPSLERALAQLIEDGDTSGVEAFATGGFALPGLRQGRQKPSPPADGGLVDQEDVPLDNLTAALLAINCADDPDRPTAREITANLGRLRAMYEEASPVFGRFRLTQVLLCYGRPKGTDFIREKVKDVDSPKMLLVGTRGDPATPYRWTVQTAKRLGPSAVVLDNKGEGHTAYTSSKCVHGKVDAFLLYGTLPPNGSSCGPENGERAAP</sequence>
<evidence type="ECO:0000256" key="1">
    <source>
        <dbReference type="ARBA" id="ARBA00010088"/>
    </source>
</evidence>
<dbReference type="Gene3D" id="3.40.50.1820">
    <property type="entry name" value="alpha/beta hydrolase"/>
    <property type="match status" value="1"/>
</dbReference>
<dbReference type="Pfam" id="PF08386">
    <property type="entry name" value="Abhydrolase_4"/>
    <property type="match status" value="1"/>
</dbReference>
<keyword evidence="3" id="KW-0378">Hydrolase</keyword>
<dbReference type="PANTHER" id="PTHR43248">
    <property type="entry name" value="2-SUCCINYL-6-HYDROXY-2,4-CYCLOHEXADIENE-1-CARBOXYLATE SYNTHASE"/>
    <property type="match status" value="1"/>
</dbReference>
<evidence type="ECO:0000256" key="2">
    <source>
        <dbReference type="ARBA" id="ARBA00022729"/>
    </source>
</evidence>
<name>A0A4Y3VIX9_9ACTN</name>
<feature type="domain" description="AB hydrolase-1" evidence="5">
    <location>
        <begin position="142"/>
        <end position="328"/>
    </location>
</feature>
<feature type="domain" description="Peptidase S33 tripeptidyl aminopeptidase-like C-terminal" evidence="6">
    <location>
        <begin position="467"/>
        <end position="569"/>
    </location>
</feature>
<evidence type="ECO:0000256" key="4">
    <source>
        <dbReference type="SAM" id="MobiDB-lite"/>
    </source>
</evidence>
<feature type="region of interest" description="Disordered" evidence="4">
    <location>
        <begin position="403"/>
        <end position="422"/>
    </location>
</feature>
<dbReference type="InterPro" id="IPR029058">
    <property type="entry name" value="AB_hydrolase_fold"/>
</dbReference>
<comment type="caution">
    <text evidence="7">The sequence shown here is derived from an EMBL/GenBank/DDBJ whole genome shotgun (WGS) entry which is preliminary data.</text>
</comment>
<dbReference type="AlphaFoldDB" id="A0A4Y3VIX9"/>
<evidence type="ECO:0000259" key="5">
    <source>
        <dbReference type="Pfam" id="PF00561"/>
    </source>
</evidence>
<keyword evidence="2" id="KW-0732">Signal</keyword>
<reference evidence="7 8" key="1">
    <citation type="submission" date="2019-06" db="EMBL/GenBank/DDBJ databases">
        <title>Whole genome shotgun sequence of Streptomyces spinoverrucosus NBRC 14228.</title>
        <authorList>
            <person name="Hosoyama A."/>
            <person name="Uohara A."/>
            <person name="Ohji S."/>
            <person name="Ichikawa N."/>
        </authorList>
    </citation>
    <scope>NUCLEOTIDE SEQUENCE [LARGE SCALE GENOMIC DNA]</scope>
    <source>
        <strain evidence="7 8">NBRC 14228</strain>
    </source>
</reference>